<dbReference type="Pfam" id="PF11067">
    <property type="entry name" value="DUF2868"/>
    <property type="match status" value="1"/>
</dbReference>
<dbReference type="Proteomes" id="UP000502415">
    <property type="component" value="Chromosome"/>
</dbReference>
<dbReference type="EMBL" id="CP051685">
    <property type="protein sequence ID" value="QJE00140.1"/>
    <property type="molecule type" value="Genomic_DNA"/>
</dbReference>
<keyword evidence="1" id="KW-0812">Transmembrane</keyword>
<accession>A0A7Z2VWB5</accession>
<evidence type="ECO:0000256" key="1">
    <source>
        <dbReference type="SAM" id="Phobius"/>
    </source>
</evidence>
<keyword evidence="1" id="KW-1133">Transmembrane helix</keyword>
<name>A0A7Z2VWB5_9BURK</name>
<sequence>MDERTARKVVLMRAIETADTKHEVLSEDDRLYASRSARELANWQAAEGKSAPSLDHFLQQRADLILKRLSERTPAFASFVQRRPLLPAFAVLLPLFGFLAGAGLDRIADPHRVDLLSPPLLLIVGWNLLVYLILIVWACIPSRSTGWASPSLLQRLAVGKSALPRKLPAPLAAGLTQYLIDWPRLSAKLAQLRLGRAVHLAAAAFALGAIASLYARGVVTAYAAGWESTFLDARQVHTLLSVLFAPALAIFPLQGFSLAEIEALRFVQAPSPAGGARWVHLYAATLLLLVVLPRVVLALVSGWRARRIARRFPLDLGQPYYRVLADRIGASGPSVLRVIPYSFTVDEARHKGLAALANKVLGEQAQLMLRPSSPYGEEPKDTLRDARLDDQEVAISAALFNLAATPEQENHGAFLDYLVRNTPRGIAVLVDESGLVERGAGQAGFDARIEERAALWRQFCHHHGAAVTVVDLLHPDKYPLDMGSGLTVSGAR</sequence>
<feature type="transmembrane region" description="Helical" evidence="1">
    <location>
        <begin position="279"/>
        <end position="303"/>
    </location>
</feature>
<feature type="transmembrane region" description="Helical" evidence="1">
    <location>
        <begin position="200"/>
        <end position="224"/>
    </location>
</feature>
<proteinExistence type="predicted"/>
<dbReference type="RefSeq" id="WP_170202173.1">
    <property type="nucleotide sequence ID" value="NZ_CP051685.1"/>
</dbReference>
<gene>
    <name evidence="2" type="ORF">HH212_08945</name>
</gene>
<feature type="transmembrane region" description="Helical" evidence="1">
    <location>
        <begin position="85"/>
        <end position="104"/>
    </location>
</feature>
<feature type="transmembrane region" description="Helical" evidence="1">
    <location>
        <begin position="116"/>
        <end position="141"/>
    </location>
</feature>
<dbReference type="KEGG" id="mfy:HH212_08945"/>
<organism evidence="2 3">
    <name type="scientific">Massilia forsythiae</name>
    <dbReference type="NCBI Taxonomy" id="2728020"/>
    <lineage>
        <taxon>Bacteria</taxon>
        <taxon>Pseudomonadati</taxon>
        <taxon>Pseudomonadota</taxon>
        <taxon>Betaproteobacteria</taxon>
        <taxon>Burkholderiales</taxon>
        <taxon>Oxalobacteraceae</taxon>
        <taxon>Telluria group</taxon>
        <taxon>Massilia</taxon>
    </lineage>
</organism>
<protein>
    <submittedName>
        <fullName evidence="2">DUF2868 domain-containing protein</fullName>
    </submittedName>
</protein>
<reference evidence="2 3" key="1">
    <citation type="submission" date="2020-04" db="EMBL/GenBank/DDBJ databases">
        <title>Genome sequencing of novel species.</title>
        <authorList>
            <person name="Heo J."/>
            <person name="Kim S.-J."/>
            <person name="Kim J.-S."/>
            <person name="Hong S.-B."/>
            <person name="Kwon S.-W."/>
        </authorList>
    </citation>
    <scope>NUCLEOTIDE SEQUENCE [LARGE SCALE GENOMIC DNA]</scope>
    <source>
        <strain evidence="2 3">GN2-R2</strain>
    </source>
</reference>
<evidence type="ECO:0000313" key="3">
    <source>
        <dbReference type="Proteomes" id="UP000502415"/>
    </source>
</evidence>
<keyword evidence="3" id="KW-1185">Reference proteome</keyword>
<evidence type="ECO:0000313" key="2">
    <source>
        <dbReference type="EMBL" id="QJE00140.1"/>
    </source>
</evidence>
<feature type="transmembrane region" description="Helical" evidence="1">
    <location>
        <begin position="236"/>
        <end position="259"/>
    </location>
</feature>
<dbReference type="AlphaFoldDB" id="A0A7Z2VWB5"/>
<keyword evidence="1" id="KW-0472">Membrane</keyword>
<dbReference type="InterPro" id="IPR021296">
    <property type="entry name" value="DUF2868"/>
</dbReference>